<feature type="transmembrane region" description="Helical" evidence="1">
    <location>
        <begin position="53"/>
        <end position="75"/>
    </location>
</feature>
<keyword evidence="1" id="KW-0472">Membrane</keyword>
<protein>
    <submittedName>
        <fullName evidence="2">Uncharacterized protein</fullName>
    </submittedName>
</protein>
<evidence type="ECO:0000313" key="2">
    <source>
        <dbReference type="EMBL" id="TKR59334.1"/>
    </source>
</evidence>
<evidence type="ECO:0000313" key="3">
    <source>
        <dbReference type="Proteomes" id="UP000298663"/>
    </source>
</evidence>
<accession>A0A4U5LTE1</accession>
<sequence length="111" mass="12854">MLHAARTNALIPEDSHPERQSHIKHPRTTLIIPPLIMEQNITYLSGIEKYSCWVFLAIVAVFFIYTFTTLTITAIKKHRRNQVIKKQKEIDALMGFETVSFTIKKPFDVIV</sequence>
<reference evidence="2 3" key="1">
    <citation type="journal article" date="2015" name="Genome Biol.">
        <title>Comparative genomics of Steinernema reveals deeply conserved gene regulatory networks.</title>
        <authorList>
            <person name="Dillman A.R."/>
            <person name="Macchietto M."/>
            <person name="Porter C.F."/>
            <person name="Rogers A."/>
            <person name="Williams B."/>
            <person name="Antoshechkin I."/>
            <person name="Lee M.M."/>
            <person name="Goodwin Z."/>
            <person name="Lu X."/>
            <person name="Lewis E.E."/>
            <person name="Goodrich-Blair H."/>
            <person name="Stock S.P."/>
            <person name="Adams B.J."/>
            <person name="Sternberg P.W."/>
            <person name="Mortazavi A."/>
        </authorList>
    </citation>
    <scope>NUCLEOTIDE SEQUENCE [LARGE SCALE GENOMIC DNA]</scope>
    <source>
        <strain evidence="2 3">ALL</strain>
    </source>
</reference>
<reference evidence="2 3" key="2">
    <citation type="journal article" date="2019" name="G3 (Bethesda)">
        <title>Hybrid Assembly of the Genome of the Entomopathogenic Nematode Steinernema carpocapsae Identifies the X-Chromosome.</title>
        <authorList>
            <person name="Serra L."/>
            <person name="Macchietto M."/>
            <person name="Macias-Munoz A."/>
            <person name="McGill C.J."/>
            <person name="Rodriguez I.M."/>
            <person name="Rodriguez B."/>
            <person name="Murad R."/>
            <person name="Mortazavi A."/>
        </authorList>
    </citation>
    <scope>NUCLEOTIDE SEQUENCE [LARGE SCALE GENOMIC DNA]</scope>
    <source>
        <strain evidence="2 3">ALL</strain>
    </source>
</reference>
<keyword evidence="1" id="KW-1133">Transmembrane helix</keyword>
<dbReference type="AlphaFoldDB" id="A0A4U5LTE1"/>
<gene>
    <name evidence="2" type="ORF">L596_029022</name>
</gene>
<comment type="caution">
    <text evidence="2">The sequence shown here is derived from an EMBL/GenBank/DDBJ whole genome shotgun (WGS) entry which is preliminary data.</text>
</comment>
<dbReference type="EMBL" id="AZBU02000012">
    <property type="protein sequence ID" value="TKR59334.1"/>
    <property type="molecule type" value="Genomic_DNA"/>
</dbReference>
<keyword evidence="1" id="KW-0812">Transmembrane</keyword>
<dbReference type="Proteomes" id="UP000298663">
    <property type="component" value="Unassembled WGS sequence"/>
</dbReference>
<name>A0A4U5LTE1_STECR</name>
<organism evidence="2 3">
    <name type="scientific">Steinernema carpocapsae</name>
    <name type="common">Entomopathogenic nematode</name>
    <dbReference type="NCBI Taxonomy" id="34508"/>
    <lineage>
        <taxon>Eukaryota</taxon>
        <taxon>Metazoa</taxon>
        <taxon>Ecdysozoa</taxon>
        <taxon>Nematoda</taxon>
        <taxon>Chromadorea</taxon>
        <taxon>Rhabditida</taxon>
        <taxon>Tylenchina</taxon>
        <taxon>Panagrolaimomorpha</taxon>
        <taxon>Strongyloidoidea</taxon>
        <taxon>Steinernematidae</taxon>
        <taxon>Steinernema</taxon>
    </lineage>
</organism>
<proteinExistence type="predicted"/>
<evidence type="ECO:0000256" key="1">
    <source>
        <dbReference type="SAM" id="Phobius"/>
    </source>
</evidence>
<keyword evidence="3" id="KW-1185">Reference proteome</keyword>